<sequence length="332" mass="36851">MSKLVLIDGNAILHRAYHALPPLTTRSGEPINAVYGLVSMLLRIIQDLKPTHIVACFDRKEPTFRHKAFKAYQAQRPPTEKDLSSQFEKAKSVLTAMNIPIFEMAGYEADDIIGTIAEQSIGISNSEILISKQIPNPKLQIPNKRNNTPNTIHRLQVEEVVIVTGDRDQYQLVNDSVKLYMPVTGLSNAKLMGEEEIIEKMGVKPEQIPDFKALVGDPSDNYKGVAGIGPKTASGLLIRFGTLKGVYENLDKIAASVREKLEKDKDNAELSLKLAKIVTDVLVEFDLKSAGMWRVDDPQVLALFSQFGFKTLTNRVKEVGKAIVSENQIKLL</sequence>
<dbReference type="SUPFAM" id="SSF88723">
    <property type="entry name" value="PIN domain-like"/>
    <property type="match status" value="1"/>
</dbReference>
<protein>
    <recommendedName>
        <fullName evidence="5">5'-3' exonuclease domain-containing protein</fullName>
    </recommendedName>
</protein>
<evidence type="ECO:0000313" key="7">
    <source>
        <dbReference type="Proteomes" id="UP000034591"/>
    </source>
</evidence>
<evidence type="ECO:0000256" key="4">
    <source>
        <dbReference type="SAM" id="Coils"/>
    </source>
</evidence>
<dbReference type="Gene3D" id="3.40.50.1010">
    <property type="entry name" value="5'-nuclease"/>
    <property type="match status" value="1"/>
</dbReference>
<keyword evidence="4" id="KW-0175">Coiled coil</keyword>
<evidence type="ECO:0000256" key="2">
    <source>
        <dbReference type="ARBA" id="ARBA00022801"/>
    </source>
</evidence>
<dbReference type="GO" id="GO:0033567">
    <property type="term" value="P:DNA replication, Okazaki fragment processing"/>
    <property type="evidence" value="ECO:0007669"/>
    <property type="project" value="InterPro"/>
</dbReference>
<dbReference type="SMART" id="SM00279">
    <property type="entry name" value="HhH2"/>
    <property type="match status" value="1"/>
</dbReference>
<dbReference type="InterPro" id="IPR038969">
    <property type="entry name" value="FEN"/>
</dbReference>
<keyword evidence="1" id="KW-0540">Nuclease</keyword>
<dbReference type="STRING" id="1618545.US53_C0021G0005"/>
<evidence type="ECO:0000256" key="1">
    <source>
        <dbReference type="ARBA" id="ARBA00022722"/>
    </source>
</evidence>
<feature type="domain" description="5'-3' exonuclease" evidence="5">
    <location>
        <begin position="2"/>
        <end position="293"/>
    </location>
</feature>
<dbReference type="CDD" id="cd09859">
    <property type="entry name" value="PIN_53EXO"/>
    <property type="match status" value="1"/>
</dbReference>
<dbReference type="InterPro" id="IPR002421">
    <property type="entry name" value="5-3_exonuclease"/>
</dbReference>
<dbReference type="GO" id="GO:0008409">
    <property type="term" value="F:5'-3' exonuclease activity"/>
    <property type="evidence" value="ECO:0007669"/>
    <property type="project" value="InterPro"/>
</dbReference>
<organism evidence="6 7">
    <name type="scientific">Candidatus Woesebacteria bacterium GW2011_GWA1_37_7</name>
    <dbReference type="NCBI Taxonomy" id="1618545"/>
    <lineage>
        <taxon>Bacteria</taxon>
        <taxon>Candidatus Woeseibacteriota</taxon>
    </lineage>
</organism>
<evidence type="ECO:0000256" key="3">
    <source>
        <dbReference type="ARBA" id="ARBA00023125"/>
    </source>
</evidence>
<dbReference type="Gene3D" id="1.10.150.20">
    <property type="entry name" value="5' to 3' exonuclease, C-terminal subdomain"/>
    <property type="match status" value="1"/>
</dbReference>
<dbReference type="EMBL" id="LBTI01000021">
    <property type="protein sequence ID" value="KKQ37324.1"/>
    <property type="molecule type" value="Genomic_DNA"/>
</dbReference>
<dbReference type="CDD" id="cd09898">
    <property type="entry name" value="H3TH_53EXO"/>
    <property type="match status" value="1"/>
</dbReference>
<dbReference type="FunFam" id="1.10.150.20:FF:000003">
    <property type="entry name" value="DNA polymerase I"/>
    <property type="match status" value="1"/>
</dbReference>
<evidence type="ECO:0000313" key="6">
    <source>
        <dbReference type="EMBL" id="KKQ37324.1"/>
    </source>
</evidence>
<dbReference type="Pfam" id="PF02739">
    <property type="entry name" value="5_3_exonuc_N"/>
    <property type="match status" value="1"/>
</dbReference>
<keyword evidence="2" id="KW-0378">Hydrolase</keyword>
<dbReference type="SMART" id="SM00475">
    <property type="entry name" value="53EXOc"/>
    <property type="match status" value="1"/>
</dbReference>
<gene>
    <name evidence="6" type="ORF">US53_C0021G0005</name>
</gene>
<dbReference type="AlphaFoldDB" id="A0A0G0JKQ3"/>
<dbReference type="InterPro" id="IPR008918">
    <property type="entry name" value="HhH2"/>
</dbReference>
<dbReference type="Proteomes" id="UP000034591">
    <property type="component" value="Unassembled WGS sequence"/>
</dbReference>
<dbReference type="PATRIC" id="fig|1618545.3.peg.353"/>
<dbReference type="InterPro" id="IPR020046">
    <property type="entry name" value="5-3_exonucl_a-hlix_arch_N"/>
</dbReference>
<dbReference type="InterPro" id="IPR020045">
    <property type="entry name" value="DNA_polI_H3TH"/>
</dbReference>
<dbReference type="GO" id="GO:0017108">
    <property type="term" value="F:5'-flap endonuclease activity"/>
    <property type="evidence" value="ECO:0007669"/>
    <property type="project" value="InterPro"/>
</dbReference>
<comment type="caution">
    <text evidence="6">The sequence shown here is derived from an EMBL/GenBank/DDBJ whole genome shotgun (WGS) entry which is preliminary data.</text>
</comment>
<dbReference type="PANTHER" id="PTHR42646:SF2">
    <property type="entry name" value="5'-3' EXONUCLEASE FAMILY PROTEIN"/>
    <property type="match status" value="1"/>
</dbReference>
<accession>A0A0G0JKQ3</accession>
<dbReference type="GO" id="GO:0003677">
    <property type="term" value="F:DNA binding"/>
    <property type="evidence" value="ECO:0007669"/>
    <property type="project" value="UniProtKB-KW"/>
</dbReference>
<dbReference type="Pfam" id="PF01367">
    <property type="entry name" value="5_3_exonuc"/>
    <property type="match status" value="1"/>
</dbReference>
<feature type="coiled-coil region" evidence="4">
    <location>
        <begin position="247"/>
        <end position="278"/>
    </location>
</feature>
<dbReference type="PANTHER" id="PTHR42646">
    <property type="entry name" value="FLAP ENDONUCLEASE XNI"/>
    <property type="match status" value="1"/>
</dbReference>
<dbReference type="InterPro" id="IPR036279">
    <property type="entry name" value="5-3_exonuclease_C_sf"/>
</dbReference>
<name>A0A0G0JKQ3_9BACT</name>
<proteinExistence type="predicted"/>
<evidence type="ECO:0000259" key="5">
    <source>
        <dbReference type="SMART" id="SM00475"/>
    </source>
</evidence>
<dbReference type="InterPro" id="IPR029060">
    <property type="entry name" value="PIN-like_dom_sf"/>
</dbReference>
<reference evidence="6 7" key="1">
    <citation type="journal article" date="2015" name="Nature">
        <title>rRNA introns, odd ribosomes, and small enigmatic genomes across a large radiation of phyla.</title>
        <authorList>
            <person name="Brown C.T."/>
            <person name="Hug L.A."/>
            <person name="Thomas B.C."/>
            <person name="Sharon I."/>
            <person name="Castelle C.J."/>
            <person name="Singh A."/>
            <person name="Wilkins M.J."/>
            <person name="Williams K.H."/>
            <person name="Banfield J.F."/>
        </authorList>
    </citation>
    <scope>NUCLEOTIDE SEQUENCE [LARGE SCALE GENOMIC DNA]</scope>
</reference>
<keyword evidence="3" id="KW-0238">DNA-binding</keyword>
<dbReference type="SUPFAM" id="SSF47807">
    <property type="entry name" value="5' to 3' exonuclease, C-terminal subdomain"/>
    <property type="match status" value="1"/>
</dbReference>